<organism evidence="6">
    <name type="scientific">Singulisphaera sp. Ch08</name>
    <dbReference type="NCBI Taxonomy" id="3120278"/>
    <lineage>
        <taxon>Bacteria</taxon>
        <taxon>Pseudomonadati</taxon>
        <taxon>Planctomycetota</taxon>
        <taxon>Planctomycetia</taxon>
        <taxon>Isosphaerales</taxon>
        <taxon>Isosphaeraceae</taxon>
        <taxon>Singulisphaera</taxon>
    </lineage>
</organism>
<dbReference type="AlphaFoldDB" id="A0AAU7CFU2"/>
<accession>A0AAU7CFU2</accession>
<dbReference type="Pfam" id="PF01566">
    <property type="entry name" value="Nramp"/>
    <property type="match status" value="1"/>
</dbReference>
<keyword evidence="2 5" id="KW-0812">Transmembrane</keyword>
<name>A0AAU7CFU2_9BACT</name>
<dbReference type="GO" id="GO:0005886">
    <property type="term" value="C:plasma membrane"/>
    <property type="evidence" value="ECO:0007669"/>
    <property type="project" value="TreeGrafter"/>
</dbReference>
<feature type="transmembrane region" description="Helical" evidence="5">
    <location>
        <begin position="106"/>
        <end position="125"/>
    </location>
</feature>
<proteinExistence type="predicted"/>
<reference evidence="6" key="1">
    <citation type="submission" date="2024-05" db="EMBL/GenBank/DDBJ databases">
        <title>Planctomycetes of the genus Singulisphaera possess chitinolytic capabilities.</title>
        <authorList>
            <person name="Ivanova A."/>
        </authorList>
    </citation>
    <scope>NUCLEOTIDE SEQUENCE</scope>
    <source>
        <strain evidence="6">Ch08T</strain>
    </source>
</reference>
<sequence>MNDSSRIDPYALPPDAIQAPPNSLLKALGQIGPGLILAASIVGTGELINTTSLGAKAGFSLLWLIILSCLIKVFVQVELGRYAITHGRTTLAAFNTLPGPRLGTSWLCWLWLFMMLATQAQIAAMEGTVGQAAHMAFPDASRAVASFAGQISPAFGTFLETRQEHFWASLTTLAAIVLLLSGGYKRLERITTILVAAVTLFTVASVLILQWTSFRINVANLKEGLEFSVPPMAIALAFSAFGITGVGASELFAYPYWCIEKGYARAVGSRSPDPAWAERARGWTRVMQLDAWFSMVVFTVATIAFYLLGAAVLHPQGLDPKGPEMIPTLSRMYLQPLEGTALAGMRNWTRVGFLLGAWAVLFKTLYVATAANSRLTADFLDLSGLWRQNGVTARDRTVRAFCIIYPIMALGLYFAFREPQGLIKIGGIAQSLMLPLIAGATLYLKQRDADSRVAASFFSDILTWIAFFAISAVALYSTYILLKSFDYTGVQKLLPFSIG</sequence>
<evidence type="ECO:0000256" key="1">
    <source>
        <dbReference type="ARBA" id="ARBA00004141"/>
    </source>
</evidence>
<protein>
    <submittedName>
        <fullName evidence="6">Nramp family divalent metal transporter</fullName>
    </submittedName>
</protein>
<keyword evidence="3 5" id="KW-1133">Transmembrane helix</keyword>
<dbReference type="GO" id="GO:0015086">
    <property type="term" value="F:cadmium ion transmembrane transporter activity"/>
    <property type="evidence" value="ECO:0007669"/>
    <property type="project" value="TreeGrafter"/>
</dbReference>
<feature type="transmembrane region" description="Helical" evidence="5">
    <location>
        <begin position="57"/>
        <end position="75"/>
    </location>
</feature>
<feature type="transmembrane region" description="Helical" evidence="5">
    <location>
        <begin position="398"/>
        <end position="416"/>
    </location>
</feature>
<dbReference type="EMBL" id="CP155447">
    <property type="protein sequence ID" value="XBH04075.1"/>
    <property type="molecule type" value="Genomic_DNA"/>
</dbReference>
<dbReference type="RefSeq" id="WP_406696821.1">
    <property type="nucleotide sequence ID" value="NZ_CP155447.1"/>
</dbReference>
<evidence type="ECO:0000256" key="5">
    <source>
        <dbReference type="SAM" id="Phobius"/>
    </source>
</evidence>
<feature type="transmembrane region" description="Helical" evidence="5">
    <location>
        <begin position="232"/>
        <end position="257"/>
    </location>
</feature>
<evidence type="ECO:0000256" key="4">
    <source>
        <dbReference type="ARBA" id="ARBA00023136"/>
    </source>
</evidence>
<evidence type="ECO:0000256" key="3">
    <source>
        <dbReference type="ARBA" id="ARBA00022989"/>
    </source>
</evidence>
<feature type="transmembrane region" description="Helical" evidence="5">
    <location>
        <begin position="355"/>
        <end position="377"/>
    </location>
</feature>
<evidence type="ECO:0000313" key="6">
    <source>
        <dbReference type="EMBL" id="XBH04075.1"/>
    </source>
</evidence>
<evidence type="ECO:0000256" key="2">
    <source>
        <dbReference type="ARBA" id="ARBA00022692"/>
    </source>
</evidence>
<feature type="transmembrane region" description="Helical" evidence="5">
    <location>
        <begin position="422"/>
        <end position="444"/>
    </location>
</feature>
<feature type="transmembrane region" description="Helical" evidence="5">
    <location>
        <begin position="291"/>
        <end position="313"/>
    </location>
</feature>
<dbReference type="GO" id="GO:0034755">
    <property type="term" value="P:iron ion transmembrane transport"/>
    <property type="evidence" value="ECO:0007669"/>
    <property type="project" value="TreeGrafter"/>
</dbReference>
<feature type="transmembrane region" description="Helical" evidence="5">
    <location>
        <begin position="166"/>
        <end position="184"/>
    </location>
</feature>
<dbReference type="InterPro" id="IPR001046">
    <property type="entry name" value="NRAMP_fam"/>
</dbReference>
<dbReference type="NCBIfam" id="NF037982">
    <property type="entry name" value="Nramp_1"/>
    <property type="match status" value="1"/>
</dbReference>
<dbReference type="PANTHER" id="PTHR11706:SF3">
    <property type="entry name" value="METAL ION TRANSPORT PROTEIN"/>
    <property type="match status" value="1"/>
</dbReference>
<dbReference type="PANTHER" id="PTHR11706">
    <property type="entry name" value="SOLUTE CARRIER PROTEIN FAMILY 11 MEMBER"/>
    <property type="match status" value="1"/>
</dbReference>
<dbReference type="GO" id="GO:0005384">
    <property type="term" value="F:manganese ion transmembrane transporter activity"/>
    <property type="evidence" value="ECO:0007669"/>
    <property type="project" value="TreeGrafter"/>
</dbReference>
<feature type="transmembrane region" description="Helical" evidence="5">
    <location>
        <begin position="456"/>
        <end position="482"/>
    </location>
</feature>
<keyword evidence="4 5" id="KW-0472">Membrane</keyword>
<gene>
    <name evidence="6" type="ORF">V5E97_38115</name>
</gene>
<comment type="subcellular location">
    <subcellularLocation>
        <location evidence="1">Membrane</location>
        <topology evidence="1">Multi-pass membrane protein</topology>
    </subcellularLocation>
</comment>
<feature type="transmembrane region" description="Helical" evidence="5">
    <location>
        <begin position="191"/>
        <end position="212"/>
    </location>
</feature>